<feature type="transmembrane region" description="Helical" evidence="6">
    <location>
        <begin position="261"/>
        <end position="283"/>
    </location>
</feature>
<feature type="transmembrane region" description="Helical" evidence="6">
    <location>
        <begin position="561"/>
        <end position="584"/>
    </location>
</feature>
<feature type="transmembrane region" description="Helical" evidence="6">
    <location>
        <begin position="121"/>
        <end position="145"/>
    </location>
</feature>
<dbReference type="InterPro" id="IPR029485">
    <property type="entry name" value="CAT_C"/>
</dbReference>
<dbReference type="Proteomes" id="UP000728185">
    <property type="component" value="Unassembled WGS sequence"/>
</dbReference>
<evidence type="ECO:0000256" key="6">
    <source>
        <dbReference type="SAM" id="Phobius"/>
    </source>
</evidence>
<dbReference type="GO" id="GO:0016020">
    <property type="term" value="C:membrane"/>
    <property type="evidence" value="ECO:0007669"/>
    <property type="project" value="UniProtKB-SubCell"/>
</dbReference>
<dbReference type="Gene3D" id="1.20.1740.10">
    <property type="entry name" value="Amino acid/polyamine transporter I"/>
    <property type="match status" value="1"/>
</dbReference>
<accession>A0A8E0VN67</accession>
<evidence type="ECO:0000256" key="4">
    <source>
        <dbReference type="ARBA" id="ARBA00022989"/>
    </source>
</evidence>
<reference evidence="8" key="1">
    <citation type="submission" date="2019-05" db="EMBL/GenBank/DDBJ databases">
        <title>Annotation for the trematode Fasciolopsis buski.</title>
        <authorList>
            <person name="Choi Y.-J."/>
        </authorList>
    </citation>
    <scope>NUCLEOTIDE SEQUENCE</scope>
    <source>
        <strain evidence="8">HT</strain>
        <tissue evidence="8">Whole worm</tissue>
    </source>
</reference>
<evidence type="ECO:0000313" key="8">
    <source>
        <dbReference type="EMBL" id="KAA0198102.1"/>
    </source>
</evidence>
<evidence type="ECO:0000256" key="1">
    <source>
        <dbReference type="ARBA" id="ARBA00004141"/>
    </source>
</evidence>
<dbReference type="InterPro" id="IPR002293">
    <property type="entry name" value="AA/rel_permease1"/>
</dbReference>
<dbReference type="OrthoDB" id="310030at2759"/>
<proteinExistence type="predicted"/>
<feature type="transmembrane region" description="Helical" evidence="6">
    <location>
        <begin position="432"/>
        <end position="453"/>
    </location>
</feature>
<feature type="transmembrane region" description="Helical" evidence="6">
    <location>
        <begin position="190"/>
        <end position="207"/>
    </location>
</feature>
<evidence type="ECO:0000256" key="3">
    <source>
        <dbReference type="ARBA" id="ARBA00022692"/>
    </source>
</evidence>
<feature type="transmembrane region" description="Helical" evidence="6">
    <location>
        <begin position="87"/>
        <end position="109"/>
    </location>
</feature>
<feature type="transmembrane region" description="Helical" evidence="6">
    <location>
        <begin position="407"/>
        <end position="426"/>
    </location>
</feature>
<keyword evidence="2" id="KW-0813">Transport</keyword>
<dbReference type="AlphaFoldDB" id="A0A8E0VN67"/>
<feature type="transmembrane region" description="Helical" evidence="6">
    <location>
        <begin position="356"/>
        <end position="378"/>
    </location>
</feature>
<feature type="transmembrane region" description="Helical" evidence="6">
    <location>
        <begin position="304"/>
        <end position="328"/>
    </location>
</feature>
<dbReference type="PANTHER" id="PTHR43243">
    <property type="entry name" value="INNER MEMBRANE TRANSPORTER YGJI-RELATED"/>
    <property type="match status" value="1"/>
</dbReference>
<gene>
    <name evidence="8" type="ORF">FBUS_00773</name>
</gene>
<feature type="transmembrane region" description="Helical" evidence="6">
    <location>
        <begin position="596"/>
        <end position="619"/>
    </location>
</feature>
<feature type="transmembrane region" description="Helical" evidence="6">
    <location>
        <begin position="625"/>
        <end position="643"/>
    </location>
</feature>
<feature type="transmembrane region" description="Helical" evidence="6">
    <location>
        <begin position="530"/>
        <end position="549"/>
    </location>
</feature>
<organism evidence="8 9">
    <name type="scientific">Fasciolopsis buskii</name>
    <dbReference type="NCBI Taxonomy" id="27845"/>
    <lineage>
        <taxon>Eukaryota</taxon>
        <taxon>Metazoa</taxon>
        <taxon>Spiralia</taxon>
        <taxon>Lophotrochozoa</taxon>
        <taxon>Platyhelminthes</taxon>
        <taxon>Trematoda</taxon>
        <taxon>Digenea</taxon>
        <taxon>Plagiorchiida</taxon>
        <taxon>Echinostomata</taxon>
        <taxon>Echinostomatoidea</taxon>
        <taxon>Fasciolidae</taxon>
        <taxon>Fasciolopsis</taxon>
    </lineage>
</organism>
<sequence length="673" mass="72977">MDSNETAPIVGERKRGCGDLCADYGEAVRFGVFRKKPLSADLEKLLSTPLKRCLNTFDLIAYGLASMLGGSIYVLTGTVMHKRTGPAVFLAYLLAGVVALLNAMVYSELACRIPKAGSSYSYAYILLGEMLAFLTGWSILLEYILGTSTVARGWSSMLDGLTGGAISDWIIKNVGRLSPPGGILAEYPDLIGVALILIAAGITCCGVRSSARMTGVFIFINFCVLMIISIYMFVFSNPDNLHLPVPSNVTDVNPYSPDPTFIPFGLGGLMGGVAICFNAFIGFDAISTCAEETRTPSKDLPRANFAAVFFVTAITMIASLALAMYYPWYLVTPETPFLVALSNNVKGGSSEVRSGMFYFVGIGCLIGLSSSLLSNLVAGPRINYAMSEDGLLPKCCSNVCQPFRTPAVATAFVAVVTALLDLVFSVASLADFLSLGTLIAYSIASIGLLRLRYANPPERRILRLASDKKIEDPLASIDGLTDDHRVEQLIDDADKELLRINQPGYLKSSWAGCMSKCTVKFFNSGRPGDSVMFLVSIYLVVMSILIVVIKVGAPEGMWPTWRIAFVVIFLLILVLLIILMCAFVQQKSPYRDLFRLPLVPLFPCATMSVNMFLIAELSWITWARFAVWCAIGLIIYFTYGVCYSSTAAQEGHRWALGTPPKSADADCVVARAR</sequence>
<keyword evidence="5 6" id="KW-0472">Membrane</keyword>
<dbReference type="Pfam" id="PF13520">
    <property type="entry name" value="AA_permease_2"/>
    <property type="match status" value="1"/>
</dbReference>
<comment type="subcellular location">
    <subcellularLocation>
        <location evidence="1">Membrane</location>
        <topology evidence="1">Multi-pass membrane protein</topology>
    </subcellularLocation>
</comment>
<dbReference type="Pfam" id="PF13906">
    <property type="entry name" value="AA_permease_C"/>
    <property type="match status" value="1"/>
</dbReference>
<evidence type="ECO:0000256" key="2">
    <source>
        <dbReference type="ARBA" id="ARBA00022448"/>
    </source>
</evidence>
<name>A0A8E0VN67_9TREM</name>
<evidence type="ECO:0000259" key="7">
    <source>
        <dbReference type="Pfam" id="PF13906"/>
    </source>
</evidence>
<feature type="transmembrane region" description="Helical" evidence="6">
    <location>
        <begin position="59"/>
        <end position="81"/>
    </location>
</feature>
<keyword evidence="4 6" id="KW-1133">Transmembrane helix</keyword>
<evidence type="ECO:0000313" key="9">
    <source>
        <dbReference type="Proteomes" id="UP000728185"/>
    </source>
</evidence>
<dbReference type="GO" id="GO:0015171">
    <property type="term" value="F:amino acid transmembrane transporter activity"/>
    <property type="evidence" value="ECO:0007669"/>
    <property type="project" value="TreeGrafter"/>
</dbReference>
<evidence type="ECO:0000256" key="5">
    <source>
        <dbReference type="ARBA" id="ARBA00023136"/>
    </source>
</evidence>
<protein>
    <submittedName>
        <fullName evidence="8">High affinity cationic amino acid transporter 1</fullName>
    </submittedName>
</protein>
<feature type="domain" description="Cationic amino acid transporter C-terminal" evidence="7">
    <location>
        <begin position="594"/>
        <end position="641"/>
    </location>
</feature>
<dbReference type="PANTHER" id="PTHR43243:SF4">
    <property type="entry name" value="CATIONIC AMINO ACID TRANSPORTER 4"/>
    <property type="match status" value="1"/>
</dbReference>
<feature type="transmembrane region" description="Helical" evidence="6">
    <location>
        <begin position="214"/>
        <end position="234"/>
    </location>
</feature>
<dbReference type="EMBL" id="LUCM01001935">
    <property type="protein sequence ID" value="KAA0198102.1"/>
    <property type="molecule type" value="Genomic_DNA"/>
</dbReference>
<keyword evidence="3 6" id="KW-0812">Transmembrane</keyword>
<keyword evidence="9" id="KW-1185">Reference proteome</keyword>
<comment type="caution">
    <text evidence="8">The sequence shown here is derived from an EMBL/GenBank/DDBJ whole genome shotgun (WGS) entry which is preliminary data.</text>
</comment>